<comment type="caution">
    <text evidence="2">The sequence shown here is derived from an EMBL/GenBank/DDBJ whole genome shotgun (WGS) entry which is preliminary data.</text>
</comment>
<organism evidence="2 3">
    <name type="scientific">Enterobacter hormaechei</name>
    <dbReference type="NCBI Taxonomy" id="158836"/>
    <lineage>
        <taxon>Bacteria</taxon>
        <taxon>Pseudomonadati</taxon>
        <taxon>Pseudomonadota</taxon>
        <taxon>Gammaproteobacteria</taxon>
        <taxon>Enterobacterales</taxon>
        <taxon>Enterobacteriaceae</taxon>
        <taxon>Enterobacter</taxon>
        <taxon>Enterobacter cloacae complex</taxon>
    </lineage>
</organism>
<feature type="compositionally biased region" description="Basic and acidic residues" evidence="1">
    <location>
        <begin position="99"/>
        <end position="119"/>
    </location>
</feature>
<feature type="region of interest" description="Disordered" evidence="1">
    <location>
        <begin position="91"/>
        <end position="133"/>
    </location>
</feature>
<evidence type="ECO:0000313" key="3">
    <source>
        <dbReference type="Proteomes" id="UP000655273"/>
    </source>
</evidence>
<dbReference type="Pfam" id="PF11725">
    <property type="entry name" value="AvrE_T3Es"/>
    <property type="match status" value="1"/>
</dbReference>
<gene>
    <name evidence="2" type="ORF">IE983_24925</name>
</gene>
<protein>
    <submittedName>
        <fullName evidence="2">AvrE-family type 3 secretion system effector</fullName>
    </submittedName>
</protein>
<accession>A0A927HN38</accession>
<reference evidence="2" key="1">
    <citation type="submission" date="2020-07" db="EMBL/GenBank/DDBJ databases">
        <title>Clinical and genomic characterization of carbapenemase-producing Enterobacterales causing secondary infections during the COVID-19 crisis at a New York City hospital.</title>
        <authorList>
            <person name="Gomez-Simmonds A."/>
            <person name="Annavajhala M.K."/>
            <person name="Uhlemann A.-C."/>
        </authorList>
    </citation>
    <scope>NUCLEOTIDE SEQUENCE</scope>
    <source>
        <strain evidence="2">NK1396</strain>
    </source>
</reference>
<dbReference type="AlphaFoldDB" id="A0A927HN38"/>
<dbReference type="Proteomes" id="UP000655273">
    <property type="component" value="Unassembled WGS sequence"/>
</dbReference>
<evidence type="ECO:0000313" key="2">
    <source>
        <dbReference type="EMBL" id="MBD3707623.1"/>
    </source>
</evidence>
<evidence type="ECO:0000256" key="1">
    <source>
        <dbReference type="SAM" id="MobiDB-lite"/>
    </source>
</evidence>
<name>A0A927HN38_9ENTR</name>
<dbReference type="InterPro" id="IPR021085">
    <property type="entry name" value="AvrE_T3Es"/>
</dbReference>
<dbReference type="EMBL" id="JACXTA010000018">
    <property type="protein sequence ID" value="MBD3707623.1"/>
    <property type="molecule type" value="Genomic_DNA"/>
</dbReference>
<sequence length="133" mass="14547">MQAAFGAGAQIAALHSDGRGRLHATVKDRMDNEHSCQLDANGVTPGWNLSESMVMDYQKGLRRSEPLPHAVVDCGRLGKLALMDGNVHFYDSTSQRWEPTSEKADRTGARQRRHADEGGGWRSEAVENQSGGQ</sequence>
<proteinExistence type="predicted"/>